<organism evidence="3 4">
    <name type="scientific">Candidatus Viadribacter manganicus</name>
    <dbReference type="NCBI Taxonomy" id="1759059"/>
    <lineage>
        <taxon>Bacteria</taxon>
        <taxon>Pseudomonadati</taxon>
        <taxon>Pseudomonadota</taxon>
        <taxon>Alphaproteobacteria</taxon>
        <taxon>Hyphomonadales</taxon>
        <taxon>Hyphomonadaceae</taxon>
        <taxon>Candidatus Viadribacter</taxon>
    </lineage>
</organism>
<accession>A0A1B1AFV8</accession>
<keyword evidence="4" id="KW-1185">Reference proteome</keyword>
<dbReference type="GO" id="GO:0016787">
    <property type="term" value="F:hydrolase activity"/>
    <property type="evidence" value="ECO:0007669"/>
    <property type="project" value="InterPro"/>
</dbReference>
<evidence type="ECO:0000259" key="2">
    <source>
        <dbReference type="Pfam" id="PF02230"/>
    </source>
</evidence>
<protein>
    <recommendedName>
        <fullName evidence="2">Phospholipase/carboxylesterase/thioesterase domain-containing protein</fullName>
    </recommendedName>
</protein>
<keyword evidence="1" id="KW-0472">Membrane</keyword>
<dbReference type="OrthoDB" id="9798884at2"/>
<dbReference type="EMBL" id="CP013244">
    <property type="protein sequence ID" value="ANP45440.1"/>
    <property type="molecule type" value="Genomic_DNA"/>
</dbReference>
<name>A0A1B1AFV8_9PROT</name>
<keyword evidence="1" id="KW-0812">Transmembrane</keyword>
<gene>
    <name evidence="3" type="ORF">ATE48_05675</name>
</gene>
<sequence length="275" mass="29860">MVASVRLKPIAVGGLVVIVVLAALYAGLHFYGRGMIYHPSHAVIAPDIAGVRAEHISTADGEVLVAWFHAPRPGQPVILFFDGNGGRPEIQDGRWRRIIDHGVGFLALYYRSYSGSTGSPSEEGLRLDARAGYDWLIAQGITPDDIVIHGFSLGSAVAVQLAAEKPARALILEAPMTGIDDIARQHGAGVFAGLIQDSFRSRDYITRVQMPVLIAHGDTDSVIPFAHGERMFELAREPKQFVRFSGSDHSTLVRDGLYDQVWPFLDAHPGLSEAD</sequence>
<reference evidence="3 4" key="1">
    <citation type="submission" date="2015-11" db="EMBL/GenBank/DDBJ databases">
        <title>Whole-Genome Sequence of Candidatus Oderbacter manganicum from the National Park Lower Oder Valley, Germany.</title>
        <authorList>
            <person name="Braun B."/>
            <person name="Liere K."/>
            <person name="Szewzyk U."/>
        </authorList>
    </citation>
    <scope>NUCLEOTIDE SEQUENCE [LARGE SCALE GENOMIC DNA]</scope>
    <source>
        <strain evidence="3 4">OTSz_A_272</strain>
    </source>
</reference>
<dbReference type="InParanoid" id="A0A1B1AFV8"/>
<dbReference type="Gene3D" id="3.40.50.1820">
    <property type="entry name" value="alpha/beta hydrolase"/>
    <property type="match status" value="1"/>
</dbReference>
<dbReference type="KEGG" id="cbot:ATE48_05675"/>
<dbReference type="AlphaFoldDB" id="A0A1B1AFV8"/>
<evidence type="ECO:0000313" key="3">
    <source>
        <dbReference type="EMBL" id="ANP45440.1"/>
    </source>
</evidence>
<feature type="domain" description="Phospholipase/carboxylesterase/thioesterase" evidence="2">
    <location>
        <begin position="137"/>
        <end position="251"/>
    </location>
</feature>
<dbReference type="FunCoup" id="A0A1B1AFV8">
    <property type="interactions" value="361"/>
</dbReference>
<evidence type="ECO:0000313" key="4">
    <source>
        <dbReference type="Proteomes" id="UP000092498"/>
    </source>
</evidence>
<proteinExistence type="predicted"/>
<dbReference type="STRING" id="1759059.ATE48_05675"/>
<dbReference type="Proteomes" id="UP000092498">
    <property type="component" value="Chromosome"/>
</dbReference>
<evidence type="ECO:0000256" key="1">
    <source>
        <dbReference type="SAM" id="Phobius"/>
    </source>
</evidence>
<feature type="transmembrane region" description="Helical" evidence="1">
    <location>
        <begin position="12"/>
        <end position="31"/>
    </location>
</feature>
<dbReference type="PANTHER" id="PTHR12277">
    <property type="entry name" value="ALPHA/BETA HYDROLASE DOMAIN-CONTAINING PROTEIN"/>
    <property type="match status" value="1"/>
</dbReference>
<dbReference type="InterPro" id="IPR029058">
    <property type="entry name" value="AB_hydrolase_fold"/>
</dbReference>
<keyword evidence="1" id="KW-1133">Transmembrane helix</keyword>
<dbReference type="InterPro" id="IPR003140">
    <property type="entry name" value="PLipase/COase/thioEstase"/>
</dbReference>
<dbReference type="Pfam" id="PF02230">
    <property type="entry name" value="Abhydrolase_2"/>
    <property type="match status" value="1"/>
</dbReference>
<dbReference type="SUPFAM" id="SSF53474">
    <property type="entry name" value="alpha/beta-Hydrolases"/>
    <property type="match status" value="1"/>
</dbReference>
<dbReference type="PANTHER" id="PTHR12277:SF81">
    <property type="entry name" value="PROTEIN ABHD13"/>
    <property type="match status" value="1"/>
</dbReference>